<dbReference type="Proteomes" id="UP000597444">
    <property type="component" value="Unassembled WGS sequence"/>
</dbReference>
<protein>
    <recommendedName>
        <fullName evidence="6">Tetratricopeptide repeat protein</fullName>
    </recommendedName>
</protein>
<feature type="repeat" description="TPR" evidence="3">
    <location>
        <begin position="700"/>
        <end position="733"/>
    </location>
</feature>
<dbReference type="PROSITE" id="PS50293">
    <property type="entry name" value="TPR_REGION"/>
    <property type="match status" value="3"/>
</dbReference>
<sequence>MPFIKKNQAQNTQPSSLFIGRTGELLFFIHNILTPSSPTHNILSIFGQGGLGKSTLLTRFMEEARKPPFNDYCLTAIVDERQVAPISIMEKLSQQLHLTGAFAKKLNQYREALRREQAEQETLHQTFVNSVPDLAGAVVEGVPVAGPLLREGAKVAAVHLLKKSHTSQLWKESEPLETPIEDLTKAFVTELNRLADARVPLDSAQTKRERRIVLFFDTFEQLASEITPWLLDCFLQTQVSSNVVLVIAGRDPIERTCLDDPKRWLPYCDDGTIYWISLKSFTEEESRMYLFNKGITDADQMTAIWQASEGIPLFLSLLTFRPQDNVDPTSDVVTNFLHGIPQQESAKRQLALDAALLSRPFNQDDLQVFTYVSESDRPSLYQWLTKQPFVRSRLQDGRYLYHDVVRNLFSRYLCQRSQKHYEGIRGALAIHYQGLLEKTEEERGKEAYRSEEWLEQLVAVISQLLLLPDQACHIKALERILHASYEHTDKEQNREIVRALSDLSQKSTPYPLSPVAHEIIIYLLCYINADHGSYEWLEAGNALLKKVIHAPAFPSTVLAKMYYKRGRAYNNMDNKFFDKKLAIDDFQQALTLFEEKNYFDRGFAYFYSGNYREALAIYEQALEDNPQDADAYFGRGWAYLRLQEYQRAVDDFEHVLELAPSYQNPGGLYNGLRQAYYDAGKYQPALSANDHYIEEHPRESSPYAFRGSCYFALGNYQCCIEACTYALELDPSNIYAYYERGFARVHLREYQLGLADFDHILELDPRWSEAYNGRGWAYYYVGEHQQAIEAFNHLLQLKPAYTAAIRGLGLTYYQLKEYSQALTLFDRRIELKVPYPNAFTDRSRCYQALQEYQRSIQDCNEAIELASKGSQAYFQRGLAYLCLKDLEQARADFTQSYELEPTRIASALMAEWTRLCLEATSLPILERLKTIATVDSQNYIAHICQGVALLLHRNFKEALVELEKALLIKQDRWEVYFWKGIASAFLEQDEEAIPSVEKALDFGLPPTLLTPLHWFEQERPKFYEKFALPLLTKYE</sequence>
<feature type="repeat" description="TPR" evidence="3">
    <location>
        <begin position="768"/>
        <end position="801"/>
    </location>
</feature>
<dbReference type="SMART" id="SM00028">
    <property type="entry name" value="TPR"/>
    <property type="match status" value="10"/>
</dbReference>
<dbReference type="Gene3D" id="1.25.40.10">
    <property type="entry name" value="Tetratricopeptide repeat domain"/>
    <property type="match status" value="5"/>
</dbReference>
<keyword evidence="1" id="KW-0677">Repeat</keyword>
<organism evidence="4 5">
    <name type="scientific">Reticulibacter mediterranei</name>
    <dbReference type="NCBI Taxonomy" id="2778369"/>
    <lineage>
        <taxon>Bacteria</taxon>
        <taxon>Bacillati</taxon>
        <taxon>Chloroflexota</taxon>
        <taxon>Ktedonobacteria</taxon>
        <taxon>Ktedonobacterales</taxon>
        <taxon>Reticulibacteraceae</taxon>
        <taxon>Reticulibacter</taxon>
    </lineage>
</organism>
<dbReference type="InterPro" id="IPR013105">
    <property type="entry name" value="TPR_2"/>
</dbReference>
<feature type="repeat" description="TPR" evidence="3">
    <location>
        <begin position="802"/>
        <end position="835"/>
    </location>
</feature>
<dbReference type="PROSITE" id="PS50005">
    <property type="entry name" value="TPR"/>
    <property type="match status" value="7"/>
</dbReference>
<evidence type="ECO:0000256" key="1">
    <source>
        <dbReference type="ARBA" id="ARBA00022737"/>
    </source>
</evidence>
<gene>
    <name evidence="4" type="ORF">KSF_075690</name>
</gene>
<dbReference type="Pfam" id="PF13432">
    <property type="entry name" value="TPR_16"/>
    <property type="match status" value="1"/>
</dbReference>
<evidence type="ECO:0000256" key="3">
    <source>
        <dbReference type="PROSITE-ProRule" id="PRU00339"/>
    </source>
</evidence>
<accession>A0A8J3IYF8</accession>
<evidence type="ECO:0000313" key="5">
    <source>
        <dbReference type="Proteomes" id="UP000597444"/>
    </source>
</evidence>
<dbReference type="InterPro" id="IPR019734">
    <property type="entry name" value="TPR_rpt"/>
</dbReference>
<feature type="repeat" description="TPR" evidence="3">
    <location>
        <begin position="734"/>
        <end position="767"/>
    </location>
</feature>
<dbReference type="PANTHER" id="PTHR44858:SF1">
    <property type="entry name" value="UDP-N-ACETYLGLUCOSAMINE--PEPTIDE N-ACETYLGLUCOSAMINYLTRANSFERASE SPINDLY-RELATED"/>
    <property type="match status" value="1"/>
</dbReference>
<dbReference type="InterPro" id="IPR050498">
    <property type="entry name" value="Ycf3"/>
</dbReference>
<keyword evidence="2 3" id="KW-0802">TPR repeat</keyword>
<dbReference type="EMBL" id="BNJK01000001">
    <property type="protein sequence ID" value="GHO97521.1"/>
    <property type="molecule type" value="Genomic_DNA"/>
</dbReference>
<dbReference type="AlphaFoldDB" id="A0A8J3IYF8"/>
<feature type="repeat" description="TPR" evidence="3">
    <location>
        <begin position="870"/>
        <end position="903"/>
    </location>
</feature>
<reference evidence="4" key="1">
    <citation type="submission" date="2020-10" db="EMBL/GenBank/DDBJ databases">
        <title>Taxonomic study of unclassified bacteria belonging to the class Ktedonobacteria.</title>
        <authorList>
            <person name="Yabe S."/>
            <person name="Wang C.M."/>
            <person name="Zheng Y."/>
            <person name="Sakai Y."/>
            <person name="Cavaletti L."/>
            <person name="Monciardini P."/>
            <person name="Donadio S."/>
        </authorList>
    </citation>
    <scope>NUCLEOTIDE SEQUENCE</scope>
    <source>
        <strain evidence="4">ID150040</strain>
    </source>
</reference>
<name>A0A8J3IYF8_9CHLR</name>
<comment type="caution">
    <text evidence="4">The sequence shown here is derived from an EMBL/GenBank/DDBJ whole genome shotgun (WGS) entry which is preliminary data.</text>
</comment>
<dbReference type="SUPFAM" id="SSF48452">
    <property type="entry name" value="TPR-like"/>
    <property type="match status" value="3"/>
</dbReference>
<evidence type="ECO:0000313" key="4">
    <source>
        <dbReference type="EMBL" id="GHO97521.1"/>
    </source>
</evidence>
<proteinExistence type="predicted"/>
<evidence type="ECO:0008006" key="6">
    <source>
        <dbReference type="Google" id="ProtNLM"/>
    </source>
</evidence>
<dbReference type="InterPro" id="IPR011990">
    <property type="entry name" value="TPR-like_helical_dom_sf"/>
</dbReference>
<feature type="repeat" description="TPR" evidence="3">
    <location>
        <begin position="629"/>
        <end position="662"/>
    </location>
</feature>
<dbReference type="Pfam" id="PF07719">
    <property type="entry name" value="TPR_2"/>
    <property type="match status" value="2"/>
</dbReference>
<feature type="repeat" description="TPR" evidence="3">
    <location>
        <begin position="595"/>
        <end position="628"/>
    </location>
</feature>
<dbReference type="Gene3D" id="3.40.50.300">
    <property type="entry name" value="P-loop containing nucleotide triphosphate hydrolases"/>
    <property type="match status" value="1"/>
</dbReference>
<dbReference type="SUPFAM" id="SSF52540">
    <property type="entry name" value="P-loop containing nucleoside triphosphate hydrolases"/>
    <property type="match status" value="1"/>
</dbReference>
<evidence type="ECO:0000256" key="2">
    <source>
        <dbReference type="ARBA" id="ARBA00022803"/>
    </source>
</evidence>
<dbReference type="InterPro" id="IPR027417">
    <property type="entry name" value="P-loop_NTPase"/>
</dbReference>
<keyword evidence="5" id="KW-1185">Reference proteome</keyword>
<dbReference type="PANTHER" id="PTHR44858">
    <property type="entry name" value="TETRATRICOPEPTIDE REPEAT PROTEIN 6"/>
    <property type="match status" value="1"/>
</dbReference>